<reference evidence="2 3" key="1">
    <citation type="submission" date="2024-01" db="EMBL/GenBank/DDBJ databases">
        <title>A telomere-to-telomere, gap-free genome of sweet tea (Lithocarpus litseifolius).</title>
        <authorList>
            <person name="Zhou J."/>
        </authorList>
    </citation>
    <scope>NUCLEOTIDE SEQUENCE [LARGE SCALE GENOMIC DNA]</scope>
    <source>
        <strain evidence="2">Zhou-2022a</strain>
        <tissue evidence="2">Leaf</tissue>
    </source>
</reference>
<protein>
    <submittedName>
        <fullName evidence="2">Uncharacterized protein</fullName>
    </submittedName>
</protein>
<feature type="region of interest" description="Disordered" evidence="1">
    <location>
        <begin position="30"/>
        <end position="51"/>
    </location>
</feature>
<organism evidence="2 3">
    <name type="scientific">Lithocarpus litseifolius</name>
    <dbReference type="NCBI Taxonomy" id="425828"/>
    <lineage>
        <taxon>Eukaryota</taxon>
        <taxon>Viridiplantae</taxon>
        <taxon>Streptophyta</taxon>
        <taxon>Embryophyta</taxon>
        <taxon>Tracheophyta</taxon>
        <taxon>Spermatophyta</taxon>
        <taxon>Magnoliopsida</taxon>
        <taxon>eudicotyledons</taxon>
        <taxon>Gunneridae</taxon>
        <taxon>Pentapetalae</taxon>
        <taxon>rosids</taxon>
        <taxon>fabids</taxon>
        <taxon>Fagales</taxon>
        <taxon>Fagaceae</taxon>
        <taxon>Lithocarpus</taxon>
    </lineage>
</organism>
<name>A0AAW2DHA9_9ROSI</name>
<evidence type="ECO:0000313" key="2">
    <source>
        <dbReference type="EMBL" id="KAL0009599.1"/>
    </source>
</evidence>
<evidence type="ECO:0000313" key="3">
    <source>
        <dbReference type="Proteomes" id="UP001459277"/>
    </source>
</evidence>
<feature type="compositionally biased region" description="Basic and acidic residues" evidence="1">
    <location>
        <begin position="41"/>
        <end position="51"/>
    </location>
</feature>
<comment type="caution">
    <text evidence="2">The sequence shown here is derived from an EMBL/GenBank/DDBJ whole genome shotgun (WGS) entry which is preliminary data.</text>
</comment>
<dbReference type="EMBL" id="JAZDWU010000003">
    <property type="protein sequence ID" value="KAL0009599.1"/>
    <property type="molecule type" value="Genomic_DNA"/>
</dbReference>
<gene>
    <name evidence="2" type="ORF">SO802_011101</name>
</gene>
<dbReference type="AlphaFoldDB" id="A0AAW2DHA9"/>
<keyword evidence="3" id="KW-1185">Reference proteome</keyword>
<proteinExistence type="predicted"/>
<evidence type="ECO:0000256" key="1">
    <source>
        <dbReference type="SAM" id="MobiDB-lite"/>
    </source>
</evidence>
<sequence>MILTSDALPRKCNALVAFYQELECETSEKGLQQSGAQYSSDHQEHRDISIS</sequence>
<dbReference type="Proteomes" id="UP001459277">
    <property type="component" value="Unassembled WGS sequence"/>
</dbReference>
<feature type="compositionally biased region" description="Polar residues" evidence="1">
    <location>
        <begin position="30"/>
        <end position="40"/>
    </location>
</feature>
<accession>A0AAW2DHA9</accession>